<dbReference type="GeneID" id="25286837"/>
<dbReference type="GO" id="GO:0019441">
    <property type="term" value="P:L-tryptophan catabolic process to kynurenine"/>
    <property type="evidence" value="ECO:0007669"/>
    <property type="project" value="InterPro"/>
</dbReference>
<protein>
    <recommendedName>
        <fullName evidence="4">Cyclase</fullName>
    </recommendedName>
</protein>
<dbReference type="PANTHER" id="PTHR34861">
    <property type="match status" value="1"/>
</dbReference>
<dbReference type="Gene3D" id="3.50.30.50">
    <property type="entry name" value="Putative cyclase"/>
    <property type="match status" value="1"/>
</dbReference>
<reference evidence="2 3" key="1">
    <citation type="submission" date="2013-03" db="EMBL/GenBank/DDBJ databases">
        <title>The Genome Sequence of Exophiala aquamarina CBS 119918.</title>
        <authorList>
            <consortium name="The Broad Institute Genomics Platform"/>
            <person name="Cuomo C."/>
            <person name="de Hoog S."/>
            <person name="Gorbushina A."/>
            <person name="Walker B."/>
            <person name="Young S.K."/>
            <person name="Zeng Q."/>
            <person name="Gargeya S."/>
            <person name="Fitzgerald M."/>
            <person name="Haas B."/>
            <person name="Abouelleil A."/>
            <person name="Allen A.W."/>
            <person name="Alvarado L."/>
            <person name="Arachchi H.M."/>
            <person name="Berlin A.M."/>
            <person name="Chapman S.B."/>
            <person name="Gainer-Dewar J."/>
            <person name="Goldberg J."/>
            <person name="Griggs A."/>
            <person name="Gujja S."/>
            <person name="Hansen M."/>
            <person name="Howarth C."/>
            <person name="Imamovic A."/>
            <person name="Ireland A."/>
            <person name="Larimer J."/>
            <person name="McCowan C."/>
            <person name="Murphy C."/>
            <person name="Pearson M."/>
            <person name="Poon T.W."/>
            <person name="Priest M."/>
            <person name="Roberts A."/>
            <person name="Saif S."/>
            <person name="Shea T."/>
            <person name="Sisk P."/>
            <person name="Sykes S."/>
            <person name="Wortman J."/>
            <person name="Nusbaum C."/>
            <person name="Birren B."/>
        </authorList>
    </citation>
    <scope>NUCLEOTIDE SEQUENCE [LARGE SCALE GENOMIC DNA]</scope>
    <source>
        <strain evidence="2 3">CBS 119918</strain>
    </source>
</reference>
<dbReference type="Pfam" id="PF04199">
    <property type="entry name" value="Cyclase"/>
    <property type="match status" value="1"/>
</dbReference>
<dbReference type="SUPFAM" id="SSF102198">
    <property type="entry name" value="Putative cyclase"/>
    <property type="match status" value="1"/>
</dbReference>
<evidence type="ECO:0000313" key="3">
    <source>
        <dbReference type="Proteomes" id="UP000027920"/>
    </source>
</evidence>
<proteinExistence type="inferred from homology"/>
<dbReference type="RefSeq" id="XP_013254542.1">
    <property type="nucleotide sequence ID" value="XM_013399088.1"/>
</dbReference>
<accession>A0A072NX01</accession>
<dbReference type="InterPro" id="IPR037175">
    <property type="entry name" value="KFase_sf"/>
</dbReference>
<gene>
    <name evidence="2" type="ORF">A1O9_11942</name>
</gene>
<dbReference type="HOGENOM" id="CLU_030671_1_0_1"/>
<dbReference type="Proteomes" id="UP000027920">
    <property type="component" value="Unassembled WGS sequence"/>
</dbReference>
<comment type="caution">
    <text evidence="2">The sequence shown here is derived from an EMBL/GenBank/DDBJ whole genome shotgun (WGS) entry which is preliminary data.</text>
</comment>
<evidence type="ECO:0000313" key="2">
    <source>
        <dbReference type="EMBL" id="KEF51952.1"/>
    </source>
</evidence>
<sequence length="344" mass="37940">MADYSNLPDFDSLPKVKDMPQGCAWGVFDKDGKKDHLGCLNLLSPKVVQEAFKEARDGVSISLNWPIGAIKKPGFLRKGLEHKVISFKDSPFDIHGYDDELEFNTQCSSQWDSLVHFAHQPTGLNYNGTQPARTDLIQAFGEIDVDKTLPTLNHWHDRGGLVGRGVLLDYRAYAEAKGIKYDCFSAHAISVQDLEAVAEHQGTKFKHGDIVIVRSGFTEDLGVASAEEQEQMLGTHKAVGVKGNRESARWFWNHHFAAVAGDAIAFEVLPPTIEDEDNRDGTIGELVLHQYFLSLFGLNIGELWDLKALGAHCKKVGRYEFLLTSVPLNVPGGVGSPPNALAIF</sequence>
<dbReference type="VEuPathDB" id="FungiDB:A1O9_11942"/>
<dbReference type="AlphaFoldDB" id="A0A072NX01"/>
<evidence type="ECO:0000256" key="1">
    <source>
        <dbReference type="ARBA" id="ARBA00007865"/>
    </source>
</evidence>
<name>A0A072NX01_9EURO</name>
<dbReference type="PANTHER" id="PTHR34861:SF10">
    <property type="entry name" value="CYCLASE"/>
    <property type="match status" value="1"/>
</dbReference>
<dbReference type="InterPro" id="IPR007325">
    <property type="entry name" value="KFase/CYL"/>
</dbReference>
<dbReference type="EMBL" id="AMGV01000020">
    <property type="protein sequence ID" value="KEF51952.1"/>
    <property type="molecule type" value="Genomic_DNA"/>
</dbReference>
<evidence type="ECO:0008006" key="4">
    <source>
        <dbReference type="Google" id="ProtNLM"/>
    </source>
</evidence>
<keyword evidence="3" id="KW-1185">Reference proteome</keyword>
<organism evidence="2 3">
    <name type="scientific">Exophiala aquamarina CBS 119918</name>
    <dbReference type="NCBI Taxonomy" id="1182545"/>
    <lineage>
        <taxon>Eukaryota</taxon>
        <taxon>Fungi</taxon>
        <taxon>Dikarya</taxon>
        <taxon>Ascomycota</taxon>
        <taxon>Pezizomycotina</taxon>
        <taxon>Eurotiomycetes</taxon>
        <taxon>Chaetothyriomycetidae</taxon>
        <taxon>Chaetothyriales</taxon>
        <taxon>Herpotrichiellaceae</taxon>
        <taxon>Exophiala</taxon>
    </lineage>
</organism>
<dbReference type="OrthoDB" id="5396at2759"/>
<dbReference type="GO" id="GO:0004061">
    <property type="term" value="F:arylformamidase activity"/>
    <property type="evidence" value="ECO:0007669"/>
    <property type="project" value="InterPro"/>
</dbReference>
<comment type="similarity">
    <text evidence="1">Belongs to the Cyclase 1 superfamily.</text>
</comment>